<feature type="compositionally biased region" description="Basic residues" evidence="1">
    <location>
        <begin position="305"/>
        <end position="327"/>
    </location>
</feature>
<dbReference type="KEGG" id="vg:23462618"/>
<accession>A0A0B5JA09</accession>
<feature type="compositionally biased region" description="Basic residues" evidence="1">
    <location>
        <begin position="355"/>
        <end position="366"/>
    </location>
</feature>
<proteinExistence type="predicted"/>
<evidence type="ECO:0000256" key="1">
    <source>
        <dbReference type="SAM" id="MobiDB-lite"/>
    </source>
</evidence>
<dbReference type="RefSeq" id="YP_009119936.1">
    <property type="nucleotide sequence ID" value="NC_026440.1"/>
</dbReference>
<evidence type="ECO:0000313" key="3">
    <source>
        <dbReference type="Proteomes" id="UP000202511"/>
    </source>
</evidence>
<dbReference type="GO" id="GO:0016301">
    <property type="term" value="F:kinase activity"/>
    <property type="evidence" value="ECO:0007669"/>
    <property type="project" value="UniProtKB-KW"/>
</dbReference>
<feature type="compositionally biased region" description="Low complexity" evidence="1">
    <location>
        <begin position="246"/>
        <end position="261"/>
    </location>
</feature>
<dbReference type="GeneID" id="23462618"/>
<dbReference type="Proteomes" id="UP000202511">
    <property type="component" value="Segment"/>
</dbReference>
<evidence type="ECO:0000313" key="2">
    <source>
        <dbReference type="EMBL" id="AJF97701.1"/>
    </source>
</evidence>
<reference evidence="2 3" key="1">
    <citation type="journal article" date="2015" name="Parasitol. Res.">
        <title>Viruses in close associations with free-living amoebae.</title>
        <authorList>
            <person name="Scheid P."/>
        </authorList>
    </citation>
    <scope>NUCLEOTIDE SEQUENCE [LARGE SCALE GENOMIC DNA]</scope>
    <source>
        <strain evidence="2">KlaHel</strain>
    </source>
</reference>
<keyword evidence="2" id="KW-0808">Transferase</keyword>
<organism evidence="2 3">
    <name type="scientific">Pandoravirus inopinatum</name>
    <dbReference type="NCBI Taxonomy" id="1605721"/>
    <lineage>
        <taxon>Viruses</taxon>
        <taxon>Pandoravirus</taxon>
    </lineage>
</organism>
<feature type="region of interest" description="Disordered" evidence="1">
    <location>
        <begin position="246"/>
        <end position="269"/>
    </location>
</feature>
<keyword evidence="2" id="KW-0418">Kinase</keyword>
<name>A0A0B5JA09_9VIRU</name>
<protein>
    <submittedName>
        <fullName evidence="2">Ser/thr kinase</fullName>
    </submittedName>
</protein>
<dbReference type="EMBL" id="KP136319">
    <property type="protein sequence ID" value="AJF97701.1"/>
    <property type="molecule type" value="Genomic_DNA"/>
</dbReference>
<sequence>MPWPTSTRLHHPVGVLTREQPYAGMSPAAIAVAVIRDDARPRMPDDLPAAHPQAYVDLVNDCWHKGPDGAPDLYGGHDAPVGHARRVEQRRRCVVVGLVGEDSMPKVKRADAHHTGASWTLPSTSSVAGTGDYDTGSSTTLGVGRAAAMPWSPLARCGWRAPARGHDGDRVCRRGACRVAVGARPRGHARRTMAYNETLRSLLPAHPATSRCSPWAPAASARHNATRARARFAWRLSASLMPSPGAPGAARPLGGALAAAPARPPSRAEEWGGVDDRVLFCGIRARMGIHTGAPRITRDPATKARGLHRSHCRRHRAHHGARPRRRPGGAQCRSLQGTGRRRGRRRRPPLDHASRGPRRSARRRVEHPHGPL</sequence>
<feature type="region of interest" description="Disordered" evidence="1">
    <location>
        <begin position="292"/>
        <end position="372"/>
    </location>
</feature>